<dbReference type="SUPFAM" id="SSF57180">
    <property type="entry name" value="Cellulose-binding domain"/>
    <property type="match status" value="1"/>
</dbReference>
<dbReference type="InterPro" id="IPR001547">
    <property type="entry name" value="Glyco_hydro_5"/>
</dbReference>
<dbReference type="InterPro" id="IPR035971">
    <property type="entry name" value="CBD_sf"/>
</dbReference>
<dbReference type="EC" id="3.2.1.78" evidence="4"/>
<dbReference type="SMART" id="SM00236">
    <property type="entry name" value="fCBD"/>
    <property type="match status" value="1"/>
</dbReference>
<feature type="region of interest" description="Disordered" evidence="10">
    <location>
        <begin position="62"/>
        <end position="89"/>
    </location>
</feature>
<dbReference type="InterPro" id="IPR045053">
    <property type="entry name" value="MAN-like"/>
</dbReference>
<evidence type="ECO:0000256" key="4">
    <source>
        <dbReference type="ARBA" id="ARBA00012706"/>
    </source>
</evidence>
<dbReference type="EMBL" id="JBBXMP010000088">
    <property type="protein sequence ID" value="KAL0063070.1"/>
    <property type="molecule type" value="Genomic_DNA"/>
</dbReference>
<keyword evidence="14" id="KW-1185">Reference proteome</keyword>
<evidence type="ECO:0000256" key="5">
    <source>
        <dbReference type="ARBA" id="ARBA00022525"/>
    </source>
</evidence>
<evidence type="ECO:0000256" key="10">
    <source>
        <dbReference type="SAM" id="MobiDB-lite"/>
    </source>
</evidence>
<dbReference type="Gene3D" id="3.20.20.80">
    <property type="entry name" value="Glycosidases"/>
    <property type="match status" value="1"/>
</dbReference>
<evidence type="ECO:0000256" key="11">
    <source>
        <dbReference type="SAM" id="SignalP"/>
    </source>
</evidence>
<comment type="subcellular location">
    <subcellularLocation>
        <location evidence="2">Secreted</location>
    </subcellularLocation>
</comment>
<dbReference type="PANTHER" id="PTHR31451">
    <property type="match status" value="1"/>
</dbReference>
<evidence type="ECO:0000313" key="13">
    <source>
        <dbReference type="EMBL" id="KAL0063070.1"/>
    </source>
</evidence>
<organism evidence="13 14">
    <name type="scientific">Marasmius tenuissimus</name>
    <dbReference type="NCBI Taxonomy" id="585030"/>
    <lineage>
        <taxon>Eukaryota</taxon>
        <taxon>Fungi</taxon>
        <taxon>Dikarya</taxon>
        <taxon>Basidiomycota</taxon>
        <taxon>Agaricomycotina</taxon>
        <taxon>Agaricomycetes</taxon>
        <taxon>Agaricomycetidae</taxon>
        <taxon>Agaricales</taxon>
        <taxon>Marasmiineae</taxon>
        <taxon>Marasmiaceae</taxon>
        <taxon>Marasmius</taxon>
    </lineage>
</organism>
<accession>A0ABR2ZP29</accession>
<dbReference type="SUPFAM" id="SSF51445">
    <property type="entry name" value="(Trans)glycosidases"/>
    <property type="match status" value="1"/>
</dbReference>
<evidence type="ECO:0000256" key="3">
    <source>
        <dbReference type="ARBA" id="ARBA00005641"/>
    </source>
</evidence>
<gene>
    <name evidence="13" type="ORF">AAF712_009977</name>
</gene>
<evidence type="ECO:0000313" key="14">
    <source>
        <dbReference type="Proteomes" id="UP001437256"/>
    </source>
</evidence>
<evidence type="ECO:0000256" key="6">
    <source>
        <dbReference type="ARBA" id="ARBA00022729"/>
    </source>
</evidence>
<evidence type="ECO:0000259" key="12">
    <source>
        <dbReference type="PROSITE" id="PS51164"/>
    </source>
</evidence>
<dbReference type="InterPro" id="IPR017853">
    <property type="entry name" value="GH"/>
</dbReference>
<comment type="catalytic activity">
    <reaction evidence="1">
        <text>Random hydrolysis of (1-&gt;4)-beta-D-mannosidic linkages in mannans, galactomannans and glucomannans.</text>
        <dbReference type="EC" id="3.2.1.78"/>
    </reaction>
</comment>
<dbReference type="PROSITE" id="PS51164">
    <property type="entry name" value="CBM1_2"/>
    <property type="match status" value="1"/>
</dbReference>
<evidence type="ECO:0000256" key="9">
    <source>
        <dbReference type="RuleBase" id="RU361153"/>
    </source>
</evidence>
<dbReference type="InterPro" id="IPR000254">
    <property type="entry name" value="CBD"/>
</dbReference>
<keyword evidence="5" id="KW-0964">Secreted</keyword>
<keyword evidence="7 9" id="KW-0378">Hydrolase</keyword>
<comment type="caution">
    <text evidence="13">The sequence shown here is derived from an EMBL/GenBank/DDBJ whole genome shotgun (WGS) entry which is preliminary data.</text>
</comment>
<evidence type="ECO:0000256" key="2">
    <source>
        <dbReference type="ARBA" id="ARBA00004613"/>
    </source>
</evidence>
<keyword evidence="6 11" id="KW-0732">Signal</keyword>
<feature type="domain" description="CBM1" evidence="12">
    <location>
        <begin position="20"/>
        <end position="56"/>
    </location>
</feature>
<dbReference type="PANTHER" id="PTHR31451:SF39">
    <property type="entry name" value="MANNAN ENDO-1,4-BETA-MANNOSIDASE 1"/>
    <property type="match status" value="1"/>
</dbReference>
<dbReference type="Proteomes" id="UP001437256">
    <property type="component" value="Unassembled WGS sequence"/>
</dbReference>
<sequence>MIPITTIVATALWIASASAQAVPEWGQCGGIGWGGSTVCASGLTCVKQNDYYSQCIKSTNAPAPTTTPVPPTTNPGPTTTAAPPPASTSFVKTSGQRFTLNGSKYTVVGANSYWVGLGGLSTTDMNKAFADIAAAGGTTVRTWGFNEVTSTNGLPYYQKWSGSTPTVNTGADGLQNFDKVVAAAKANGIRLIVALTNNWADYGGMDVYVNQIAGQGKPHDLFYTDANIISAFKKYISAFVGRYKNEPTIMAWELANEPRCKGTTGTTSGTCTTQTITKWATDISAYIKSIDSNHLVGLGDEGFFNKPGNPSYPYQGGEGIDFDANLKISSLDFGTFHAYPIPWGESANPTAWGVQWIIDHAASQKTANKPVIIEEYGLDSTAQASAYQSWLSTVVSSGLTGDLIWQAGSILSNGQRTHDDGYTIYPDDPVYAILRSHNAALKARA</sequence>
<protein>
    <recommendedName>
        <fullName evidence="4">mannan endo-1,4-beta-mannosidase</fullName>
        <ecNumber evidence="4">3.2.1.78</ecNumber>
    </recommendedName>
</protein>
<dbReference type="Pfam" id="PF00734">
    <property type="entry name" value="CBM_1"/>
    <property type="match status" value="1"/>
</dbReference>
<evidence type="ECO:0000256" key="8">
    <source>
        <dbReference type="ARBA" id="ARBA00023295"/>
    </source>
</evidence>
<evidence type="ECO:0000256" key="7">
    <source>
        <dbReference type="ARBA" id="ARBA00022801"/>
    </source>
</evidence>
<reference evidence="13 14" key="1">
    <citation type="submission" date="2024-05" db="EMBL/GenBank/DDBJ databases">
        <title>A draft genome resource for the thread blight pathogen Marasmius tenuissimus strain MS-2.</title>
        <authorList>
            <person name="Yulfo-Soto G.E."/>
            <person name="Baruah I.K."/>
            <person name="Amoako-Attah I."/>
            <person name="Bukari Y."/>
            <person name="Meinhardt L.W."/>
            <person name="Bailey B.A."/>
            <person name="Cohen S.P."/>
        </authorList>
    </citation>
    <scope>NUCLEOTIDE SEQUENCE [LARGE SCALE GENOMIC DNA]</scope>
    <source>
        <strain evidence="13 14">MS-2</strain>
    </source>
</reference>
<feature type="chain" id="PRO_5047286202" description="mannan endo-1,4-beta-mannosidase" evidence="11">
    <location>
        <begin position="20"/>
        <end position="445"/>
    </location>
</feature>
<dbReference type="Pfam" id="PF00150">
    <property type="entry name" value="Cellulase"/>
    <property type="match status" value="1"/>
</dbReference>
<comment type="similarity">
    <text evidence="3 9">Belongs to the glycosyl hydrolase 5 (cellulase A) family.</text>
</comment>
<dbReference type="PROSITE" id="PS00562">
    <property type="entry name" value="CBM1_1"/>
    <property type="match status" value="1"/>
</dbReference>
<proteinExistence type="inferred from homology"/>
<feature type="compositionally biased region" description="Pro residues" evidence="10">
    <location>
        <begin position="65"/>
        <end position="74"/>
    </location>
</feature>
<feature type="signal peptide" evidence="11">
    <location>
        <begin position="1"/>
        <end position="19"/>
    </location>
</feature>
<keyword evidence="8 9" id="KW-0326">Glycosidase</keyword>
<name>A0ABR2ZP29_9AGAR</name>
<evidence type="ECO:0000256" key="1">
    <source>
        <dbReference type="ARBA" id="ARBA00001678"/>
    </source>
</evidence>